<keyword evidence="1" id="KW-0540">Nuclease</keyword>
<feature type="region of interest" description="Disordered" evidence="5">
    <location>
        <begin position="285"/>
        <end position="306"/>
    </location>
</feature>
<organism evidence="7 8">
    <name type="scientific">Candidatus Roizmanbacteria bacterium RIFCSPLOWO2_01_FULL_40_42</name>
    <dbReference type="NCBI Taxonomy" id="1802066"/>
    <lineage>
        <taxon>Bacteria</taxon>
        <taxon>Candidatus Roizmaniibacteriota</taxon>
    </lineage>
</organism>
<dbReference type="FunFam" id="1.10.150.20:FF:000003">
    <property type="entry name" value="DNA polymerase I"/>
    <property type="match status" value="1"/>
</dbReference>
<keyword evidence="4" id="KW-0238">DNA-binding</keyword>
<evidence type="ECO:0000313" key="8">
    <source>
        <dbReference type="Proteomes" id="UP000178558"/>
    </source>
</evidence>
<dbReference type="PANTHER" id="PTHR42646:SF2">
    <property type="entry name" value="5'-3' EXONUCLEASE FAMILY PROTEIN"/>
    <property type="match status" value="1"/>
</dbReference>
<dbReference type="InterPro" id="IPR020045">
    <property type="entry name" value="DNA_polI_H3TH"/>
</dbReference>
<dbReference type="SMART" id="SM00475">
    <property type="entry name" value="53EXOc"/>
    <property type="match status" value="1"/>
</dbReference>
<dbReference type="Gene3D" id="1.10.150.20">
    <property type="entry name" value="5' to 3' exonuclease, C-terminal subdomain"/>
    <property type="match status" value="1"/>
</dbReference>
<dbReference type="GO" id="GO:0003677">
    <property type="term" value="F:DNA binding"/>
    <property type="evidence" value="ECO:0007669"/>
    <property type="project" value="UniProtKB-KW"/>
</dbReference>
<dbReference type="SUPFAM" id="SSF88723">
    <property type="entry name" value="PIN domain-like"/>
    <property type="match status" value="1"/>
</dbReference>
<dbReference type="AlphaFoldDB" id="A0A1F7J4M8"/>
<dbReference type="InterPro" id="IPR002421">
    <property type="entry name" value="5-3_exonuclease"/>
</dbReference>
<proteinExistence type="predicted"/>
<dbReference type="SMART" id="SM00279">
    <property type="entry name" value="HhH2"/>
    <property type="match status" value="1"/>
</dbReference>
<accession>A0A1F7J4M8</accession>
<evidence type="ECO:0000256" key="2">
    <source>
        <dbReference type="ARBA" id="ARBA00022801"/>
    </source>
</evidence>
<gene>
    <name evidence="7" type="ORF">A3B50_02215</name>
</gene>
<dbReference type="CDD" id="cd09859">
    <property type="entry name" value="PIN_53EXO"/>
    <property type="match status" value="1"/>
</dbReference>
<keyword evidence="2" id="KW-0378">Hydrolase</keyword>
<feature type="domain" description="5'-3' exonuclease" evidence="6">
    <location>
        <begin position="1"/>
        <end position="261"/>
    </location>
</feature>
<evidence type="ECO:0000256" key="3">
    <source>
        <dbReference type="ARBA" id="ARBA00022839"/>
    </source>
</evidence>
<dbReference type="InterPro" id="IPR029060">
    <property type="entry name" value="PIN-like_dom_sf"/>
</dbReference>
<evidence type="ECO:0000256" key="1">
    <source>
        <dbReference type="ARBA" id="ARBA00022722"/>
    </source>
</evidence>
<dbReference type="InterPro" id="IPR008918">
    <property type="entry name" value="HhH2"/>
</dbReference>
<evidence type="ECO:0000256" key="5">
    <source>
        <dbReference type="SAM" id="MobiDB-lite"/>
    </source>
</evidence>
<dbReference type="GO" id="GO:0008409">
    <property type="term" value="F:5'-3' exonuclease activity"/>
    <property type="evidence" value="ECO:0007669"/>
    <property type="project" value="InterPro"/>
</dbReference>
<dbReference type="InterPro" id="IPR036279">
    <property type="entry name" value="5-3_exonuclease_C_sf"/>
</dbReference>
<dbReference type="SUPFAM" id="SSF47807">
    <property type="entry name" value="5' to 3' exonuclease, C-terminal subdomain"/>
    <property type="match status" value="1"/>
</dbReference>
<dbReference type="Pfam" id="PF01367">
    <property type="entry name" value="5_3_exonuc"/>
    <property type="match status" value="1"/>
</dbReference>
<name>A0A1F7J4M8_9BACT</name>
<reference evidence="7 8" key="1">
    <citation type="journal article" date="2016" name="Nat. Commun.">
        <title>Thousands of microbial genomes shed light on interconnected biogeochemical processes in an aquifer system.</title>
        <authorList>
            <person name="Anantharaman K."/>
            <person name="Brown C.T."/>
            <person name="Hug L.A."/>
            <person name="Sharon I."/>
            <person name="Castelle C.J."/>
            <person name="Probst A.J."/>
            <person name="Thomas B.C."/>
            <person name="Singh A."/>
            <person name="Wilkins M.J."/>
            <person name="Karaoz U."/>
            <person name="Brodie E.L."/>
            <person name="Williams K.H."/>
            <person name="Hubbard S.S."/>
            <person name="Banfield J.F."/>
        </authorList>
    </citation>
    <scope>NUCLEOTIDE SEQUENCE [LARGE SCALE GENOMIC DNA]</scope>
</reference>
<keyword evidence="3" id="KW-0269">Exonuclease</keyword>
<dbReference type="InterPro" id="IPR038969">
    <property type="entry name" value="FEN"/>
</dbReference>
<dbReference type="CDD" id="cd09898">
    <property type="entry name" value="H3TH_53EXO"/>
    <property type="match status" value="1"/>
</dbReference>
<comment type="caution">
    <text evidence="7">The sequence shown here is derived from an EMBL/GenBank/DDBJ whole genome shotgun (WGS) entry which is preliminary data.</text>
</comment>
<dbReference type="GO" id="GO:0017108">
    <property type="term" value="F:5'-flap endonuclease activity"/>
    <property type="evidence" value="ECO:0007669"/>
    <property type="project" value="InterPro"/>
</dbReference>
<protein>
    <recommendedName>
        <fullName evidence="6">5'-3' exonuclease domain-containing protein</fullName>
    </recommendedName>
</protein>
<evidence type="ECO:0000259" key="6">
    <source>
        <dbReference type="SMART" id="SM00475"/>
    </source>
</evidence>
<dbReference type="FunFam" id="3.40.50.1010:FF:000001">
    <property type="entry name" value="DNA polymerase I"/>
    <property type="match status" value="1"/>
</dbReference>
<dbReference type="Gene3D" id="3.40.50.1010">
    <property type="entry name" value="5'-nuclease"/>
    <property type="match status" value="1"/>
</dbReference>
<dbReference type="PANTHER" id="PTHR42646">
    <property type="entry name" value="FLAP ENDONUCLEASE XNI"/>
    <property type="match status" value="1"/>
</dbReference>
<sequence>MNTLLVIDGNAIMHRAFHAIPPFKTKKGIPTNVIYGFFTMLYKAIQDFNPKYIVVCFDTPAQTFRQKLHKEYQAHRPEMADEFRTQIPLLKDLLDKTKIYREEQDGLEADDIIGTIVVKAKDKNTKILILTGDKDIMQLVDENVFVVSPQIGFSNTKIYNVEEVKKKLFVDPSQIPDWKALAGDPSDNYKGAKGIGPKTAARLVDQYKTLENIFSSLPKIKEEKIKKILLGHKKDILLAKQLSEIVTDAKISFDMKKARFDGFTPELKKSFSELEMNSLIQRFFNERPVPAPKPKKKTSDDQINLF</sequence>
<dbReference type="Proteomes" id="UP000178558">
    <property type="component" value="Unassembled WGS sequence"/>
</dbReference>
<dbReference type="Pfam" id="PF02739">
    <property type="entry name" value="5_3_exonuc_N"/>
    <property type="match status" value="1"/>
</dbReference>
<dbReference type="EMBL" id="MGAQ01000015">
    <property type="protein sequence ID" value="OGK50575.1"/>
    <property type="molecule type" value="Genomic_DNA"/>
</dbReference>
<dbReference type="InterPro" id="IPR020046">
    <property type="entry name" value="5-3_exonucl_a-hlix_arch_N"/>
</dbReference>
<dbReference type="GO" id="GO:0033567">
    <property type="term" value="P:DNA replication, Okazaki fragment processing"/>
    <property type="evidence" value="ECO:0007669"/>
    <property type="project" value="InterPro"/>
</dbReference>
<evidence type="ECO:0000313" key="7">
    <source>
        <dbReference type="EMBL" id="OGK50575.1"/>
    </source>
</evidence>
<evidence type="ECO:0000256" key="4">
    <source>
        <dbReference type="ARBA" id="ARBA00023125"/>
    </source>
</evidence>